<protein>
    <submittedName>
        <fullName evidence="1">Uncharacterized protein</fullName>
    </submittedName>
</protein>
<feature type="non-terminal residue" evidence="1">
    <location>
        <position position="1"/>
    </location>
</feature>
<comment type="caution">
    <text evidence="1">The sequence shown here is derived from an EMBL/GenBank/DDBJ whole genome shotgun (WGS) entry which is preliminary data.</text>
</comment>
<evidence type="ECO:0000313" key="1">
    <source>
        <dbReference type="EMBL" id="GAH85189.1"/>
    </source>
</evidence>
<name>X1K4I5_9ZZZZ</name>
<dbReference type="EMBL" id="BARU01039808">
    <property type="protein sequence ID" value="GAH85189.1"/>
    <property type="molecule type" value="Genomic_DNA"/>
</dbReference>
<organism evidence="1">
    <name type="scientific">marine sediment metagenome</name>
    <dbReference type="NCBI Taxonomy" id="412755"/>
    <lineage>
        <taxon>unclassified sequences</taxon>
        <taxon>metagenomes</taxon>
        <taxon>ecological metagenomes</taxon>
    </lineage>
</organism>
<sequence>KFLENEIQLEEMLKDGWFPFIEIIGSEFKALREAYQDRFDFANKIEKLVGSFDTIRVEKIINKWWKNQVFKDKQKILRAGINAFLRRDNDGYINCIKTLLSEVDGIIRLQYLSDTGKGKKVKLPELLTHLVEKGKTKSGSDSSLLLPLPFLKYLKDVVFSHFDLETEQIDLSRHSSSHGVAKAATYTKIRALQAILVLDQIYFYI</sequence>
<proteinExistence type="predicted"/>
<dbReference type="AlphaFoldDB" id="X1K4I5"/>
<accession>X1K4I5</accession>
<reference evidence="1" key="1">
    <citation type="journal article" date="2014" name="Front. Microbiol.">
        <title>High frequency of phylogenetically diverse reductive dehalogenase-homologous genes in deep subseafloor sedimentary metagenomes.</title>
        <authorList>
            <person name="Kawai M."/>
            <person name="Futagami T."/>
            <person name="Toyoda A."/>
            <person name="Takaki Y."/>
            <person name="Nishi S."/>
            <person name="Hori S."/>
            <person name="Arai W."/>
            <person name="Tsubouchi T."/>
            <person name="Morono Y."/>
            <person name="Uchiyama I."/>
            <person name="Ito T."/>
            <person name="Fujiyama A."/>
            <person name="Inagaki F."/>
            <person name="Takami H."/>
        </authorList>
    </citation>
    <scope>NUCLEOTIDE SEQUENCE</scope>
    <source>
        <strain evidence="1">Expedition CK06-06</strain>
    </source>
</reference>
<gene>
    <name evidence="1" type="ORF">S03H2_61650</name>
</gene>